<dbReference type="RefSeq" id="WP_169453866.1">
    <property type="nucleotide sequence ID" value="NZ_CP051774.1"/>
</dbReference>
<accession>A0A858RFN2</accession>
<evidence type="ECO:0000313" key="2">
    <source>
        <dbReference type="Proteomes" id="UP000501812"/>
    </source>
</evidence>
<name>A0A858RFN2_9BACT</name>
<dbReference type="EMBL" id="CP051774">
    <property type="protein sequence ID" value="QJE95552.1"/>
    <property type="molecule type" value="Genomic_DNA"/>
</dbReference>
<keyword evidence="2" id="KW-1185">Reference proteome</keyword>
<protein>
    <submittedName>
        <fullName evidence="1">Uncharacterized protein</fullName>
    </submittedName>
</protein>
<dbReference type="Proteomes" id="UP000501812">
    <property type="component" value="Chromosome"/>
</dbReference>
<reference evidence="1 2" key="1">
    <citation type="submission" date="2020-04" db="EMBL/GenBank/DDBJ databases">
        <title>Luteolibacter sp. G-1-1-1 isolated from soil.</title>
        <authorList>
            <person name="Dahal R.H."/>
        </authorList>
    </citation>
    <scope>NUCLEOTIDE SEQUENCE [LARGE SCALE GENOMIC DNA]</scope>
    <source>
        <strain evidence="1 2">G-1-1-1</strain>
    </source>
</reference>
<proteinExistence type="predicted"/>
<organism evidence="1 2">
    <name type="scientific">Luteolibacter luteus</name>
    <dbReference type="NCBI Taxonomy" id="2728835"/>
    <lineage>
        <taxon>Bacteria</taxon>
        <taxon>Pseudomonadati</taxon>
        <taxon>Verrucomicrobiota</taxon>
        <taxon>Verrucomicrobiia</taxon>
        <taxon>Verrucomicrobiales</taxon>
        <taxon>Verrucomicrobiaceae</taxon>
        <taxon>Luteolibacter</taxon>
    </lineage>
</organism>
<sequence>MKLRNLTITSLLAVSGVALWSYGAMKLAEGGQFDYRPNPLGLKESPYGQVIALAVQGEIDSDWHGADIAGNGHICTECGHDHGAQGDANCTQTPQERGAEPKTLIAKLEQATSERTNGRPPTPGHKFYLRRQVEDRLRMAWELDPSNYGNYNSYQLFLTEPSVGTRPVLTDTVKKVAERTIKYCLEETSDPRPALTAASAAGNILELMFIHREEEHYTIDQMRSLLKLMDYSISKHHDLKSRWMQSGDLERLSPARIEEMETRLAFVEHMREASDKTIQRLSSTEISSKF</sequence>
<dbReference type="KEGG" id="luo:HHL09_07055"/>
<dbReference type="AlphaFoldDB" id="A0A858RFN2"/>
<gene>
    <name evidence="1" type="ORF">HHL09_07055</name>
</gene>
<evidence type="ECO:0000313" key="1">
    <source>
        <dbReference type="EMBL" id="QJE95552.1"/>
    </source>
</evidence>